<gene>
    <name evidence="2" type="ORF">ACFSQ0_01930</name>
</gene>
<keyword evidence="2" id="KW-0378">Hydrolase</keyword>
<dbReference type="GO" id="GO:0016787">
    <property type="term" value="F:hydrolase activity"/>
    <property type="evidence" value="ECO:0007669"/>
    <property type="project" value="UniProtKB-KW"/>
</dbReference>
<dbReference type="PANTHER" id="PTHR43798">
    <property type="entry name" value="MONOACYLGLYCEROL LIPASE"/>
    <property type="match status" value="1"/>
</dbReference>
<keyword evidence="3" id="KW-1185">Reference proteome</keyword>
<evidence type="ECO:0000313" key="2">
    <source>
        <dbReference type="EMBL" id="MFD2696737.1"/>
    </source>
</evidence>
<evidence type="ECO:0000313" key="3">
    <source>
        <dbReference type="Proteomes" id="UP001597357"/>
    </source>
</evidence>
<dbReference type="InterPro" id="IPR029058">
    <property type="entry name" value="AB_hydrolase_fold"/>
</dbReference>
<dbReference type="Pfam" id="PF00561">
    <property type="entry name" value="Abhydrolase_1"/>
    <property type="match status" value="1"/>
</dbReference>
<dbReference type="InterPro" id="IPR050266">
    <property type="entry name" value="AB_hydrolase_sf"/>
</dbReference>
<reference evidence="3" key="1">
    <citation type="journal article" date="2019" name="Int. J. Syst. Evol. Microbiol.">
        <title>The Global Catalogue of Microorganisms (GCM) 10K type strain sequencing project: providing services to taxonomists for standard genome sequencing and annotation.</title>
        <authorList>
            <consortium name="The Broad Institute Genomics Platform"/>
            <consortium name="The Broad Institute Genome Sequencing Center for Infectious Disease"/>
            <person name="Wu L."/>
            <person name="Ma J."/>
        </authorList>
    </citation>
    <scope>NUCLEOTIDE SEQUENCE [LARGE SCALE GENOMIC DNA]</scope>
    <source>
        <strain evidence="3">KCTC 42255</strain>
    </source>
</reference>
<dbReference type="Gene3D" id="3.40.50.1820">
    <property type="entry name" value="alpha/beta hydrolase"/>
    <property type="match status" value="1"/>
</dbReference>
<dbReference type="RefSeq" id="WP_379043360.1">
    <property type="nucleotide sequence ID" value="NZ_JBHULZ010000008.1"/>
</dbReference>
<organism evidence="2 3">
    <name type="scientific">Mesonia sediminis</name>
    <dbReference type="NCBI Taxonomy" id="1703946"/>
    <lineage>
        <taxon>Bacteria</taxon>
        <taxon>Pseudomonadati</taxon>
        <taxon>Bacteroidota</taxon>
        <taxon>Flavobacteriia</taxon>
        <taxon>Flavobacteriales</taxon>
        <taxon>Flavobacteriaceae</taxon>
        <taxon>Mesonia</taxon>
    </lineage>
</organism>
<proteinExistence type="predicted"/>
<protein>
    <submittedName>
        <fullName evidence="2">Alpha/beta hydrolase</fullName>
    </submittedName>
</protein>
<accession>A0ABW5SC39</accession>
<feature type="domain" description="AB hydrolase-1" evidence="1">
    <location>
        <begin position="78"/>
        <end position="195"/>
    </location>
</feature>
<dbReference type="InterPro" id="IPR000073">
    <property type="entry name" value="AB_hydrolase_1"/>
</dbReference>
<dbReference type="SUPFAM" id="SSF53474">
    <property type="entry name" value="alpha/beta-Hydrolases"/>
    <property type="match status" value="1"/>
</dbReference>
<dbReference type="EMBL" id="JBHULZ010000008">
    <property type="protein sequence ID" value="MFD2696737.1"/>
    <property type="molecule type" value="Genomic_DNA"/>
</dbReference>
<evidence type="ECO:0000259" key="1">
    <source>
        <dbReference type="Pfam" id="PF00561"/>
    </source>
</evidence>
<dbReference type="Proteomes" id="UP001597357">
    <property type="component" value="Unassembled WGS sequence"/>
</dbReference>
<comment type="caution">
    <text evidence="2">The sequence shown here is derived from an EMBL/GenBank/DDBJ whole genome shotgun (WGS) entry which is preliminary data.</text>
</comment>
<name>A0ABW5SC39_9FLAO</name>
<sequence>MKKTIKKFIPKIIGAQLNSLHLVHSAKATKKAYKLFCTPRLGKAKPHHNAFLNPAKTQEIMVEGNSIQCYRWPGEGKRVLLIHGWESNTHRWKKLIERLQEQSFDIYALDAPAHGNSMGKIIHVPLYAQVIHQALQKINPAYVIGHSMGAMASVYEQYTYKSPIEKLVLLGPPSELQKIISDYQAILKLRPSLIQDLENYFFKNLGYKYNDFSIARFAKSLQIPGLIIHDKYDKIAPVYASRSIHNAWQNSFLIETEGLGHSLYSPEVNTEIIKFLNAN</sequence>